<accession>A0AAW0X1Z5</accession>
<dbReference type="SUPFAM" id="SSF82171">
    <property type="entry name" value="DPP6 N-terminal domain-like"/>
    <property type="match status" value="1"/>
</dbReference>
<organism evidence="3 4">
    <name type="scientific">Cherax quadricarinatus</name>
    <name type="common">Australian red claw crayfish</name>
    <dbReference type="NCBI Taxonomy" id="27406"/>
    <lineage>
        <taxon>Eukaryota</taxon>
        <taxon>Metazoa</taxon>
        <taxon>Ecdysozoa</taxon>
        <taxon>Arthropoda</taxon>
        <taxon>Crustacea</taxon>
        <taxon>Multicrustacea</taxon>
        <taxon>Malacostraca</taxon>
        <taxon>Eumalacostraca</taxon>
        <taxon>Eucarida</taxon>
        <taxon>Decapoda</taxon>
        <taxon>Pleocyemata</taxon>
        <taxon>Astacidea</taxon>
        <taxon>Parastacoidea</taxon>
        <taxon>Parastacidae</taxon>
        <taxon>Cherax</taxon>
    </lineage>
</organism>
<dbReference type="AlphaFoldDB" id="A0AAW0X1Z5"/>
<dbReference type="PANTHER" id="PTHR43056:SF5">
    <property type="entry name" value="PEPTIDASE S9 PROLYL OLIGOPEPTIDASE CATALYTIC DOMAIN-CONTAINING PROTEIN"/>
    <property type="match status" value="1"/>
</dbReference>
<evidence type="ECO:0000256" key="1">
    <source>
        <dbReference type="SAM" id="SignalP"/>
    </source>
</evidence>
<evidence type="ECO:0000313" key="3">
    <source>
        <dbReference type="EMBL" id="KAK8733690.1"/>
    </source>
</evidence>
<dbReference type="SUPFAM" id="SSF53474">
    <property type="entry name" value="alpha/beta-Hydrolases"/>
    <property type="match status" value="1"/>
</dbReference>
<reference evidence="3" key="2">
    <citation type="submission" date="2024-01" db="EMBL/GenBank/DDBJ databases">
        <authorList>
            <person name="He J."/>
            <person name="Wang M."/>
            <person name="Zheng J."/>
            <person name="Liu Z."/>
        </authorList>
    </citation>
    <scope>NUCLEOTIDE SEQUENCE</scope>
    <source>
        <strain evidence="3">ZL_2023a</strain>
        <tissue evidence="3">Muscle</tissue>
    </source>
</reference>
<keyword evidence="4" id="KW-1185">Reference proteome</keyword>
<dbReference type="PANTHER" id="PTHR43056">
    <property type="entry name" value="PEPTIDASE S9 PROLYL OLIGOPEPTIDASE"/>
    <property type="match status" value="1"/>
</dbReference>
<evidence type="ECO:0000259" key="2">
    <source>
        <dbReference type="Pfam" id="PF00326"/>
    </source>
</evidence>
<feature type="signal peptide" evidence="1">
    <location>
        <begin position="1"/>
        <end position="24"/>
    </location>
</feature>
<dbReference type="GO" id="GO:0006508">
    <property type="term" value="P:proteolysis"/>
    <property type="evidence" value="ECO:0007669"/>
    <property type="project" value="InterPro"/>
</dbReference>
<keyword evidence="1" id="KW-0732">Signal</keyword>
<reference evidence="3 4" key="1">
    <citation type="journal article" date="2024" name="BMC Genomics">
        <title>Genome assembly of redclaw crayfish (Cherax quadricarinatus) provides insights into its immune adaptation and hypoxia tolerance.</title>
        <authorList>
            <person name="Liu Z."/>
            <person name="Zheng J."/>
            <person name="Li H."/>
            <person name="Fang K."/>
            <person name="Wang S."/>
            <person name="He J."/>
            <person name="Zhou D."/>
            <person name="Weng S."/>
            <person name="Chi M."/>
            <person name="Gu Z."/>
            <person name="He J."/>
            <person name="Li F."/>
            <person name="Wang M."/>
        </authorList>
    </citation>
    <scope>NUCLEOTIDE SEQUENCE [LARGE SCALE GENOMIC DNA]</scope>
    <source>
        <strain evidence="3">ZL_2023a</strain>
    </source>
</reference>
<dbReference type="InterPro" id="IPR029058">
    <property type="entry name" value="AB_hydrolase_fold"/>
</dbReference>
<feature type="domain" description="Peptidase S9 prolyl oligopeptidase catalytic" evidence="2">
    <location>
        <begin position="507"/>
        <end position="712"/>
    </location>
</feature>
<protein>
    <recommendedName>
        <fullName evidence="2">Peptidase S9 prolyl oligopeptidase catalytic domain-containing protein</fullName>
    </recommendedName>
</protein>
<feature type="chain" id="PRO_5044717388" description="Peptidase S9 prolyl oligopeptidase catalytic domain-containing protein" evidence="1">
    <location>
        <begin position="25"/>
        <end position="734"/>
    </location>
</feature>
<dbReference type="InterPro" id="IPR001375">
    <property type="entry name" value="Peptidase_S9_cat"/>
</dbReference>
<dbReference type="EMBL" id="JARKIK010000053">
    <property type="protein sequence ID" value="KAK8733690.1"/>
    <property type="molecule type" value="Genomic_DNA"/>
</dbReference>
<dbReference type="Proteomes" id="UP001445076">
    <property type="component" value="Unassembled WGS sequence"/>
</dbReference>
<gene>
    <name evidence="3" type="ORF">OTU49_006428</name>
</gene>
<dbReference type="GO" id="GO:0008236">
    <property type="term" value="F:serine-type peptidase activity"/>
    <property type="evidence" value="ECO:0007669"/>
    <property type="project" value="InterPro"/>
</dbReference>
<dbReference type="InterPro" id="IPR050585">
    <property type="entry name" value="Xaa-Pro_dipeptidyl-ppase/CocE"/>
</dbReference>
<name>A0AAW0X1Z5_CHEQU</name>
<dbReference type="Pfam" id="PF00326">
    <property type="entry name" value="Peptidase_S9"/>
    <property type="match status" value="1"/>
</dbReference>
<evidence type="ECO:0000313" key="4">
    <source>
        <dbReference type="Proteomes" id="UP001445076"/>
    </source>
</evidence>
<proteinExistence type="predicted"/>
<dbReference type="EMBL" id="JARKIK010000053">
    <property type="protein sequence ID" value="KAK8733689.1"/>
    <property type="molecule type" value="Genomic_DNA"/>
</dbReference>
<sequence>MTGYLFSSTVIVLITVSSLQPTESMIFIPTLPTPEGQEVPATPPGRFVLNMQGVTEEDSPGVLTIGTEVPWRLAGPAEGSGSSEAPYGTWRSPVTSSVVMTPRDVVVEPPQVDPVTGYVLWCAELSLEGKKNAVFHFNPETRETVRWTSQVHDVRNTVHEQGGGAFTIYNDTLFFSDGHDGAVYRQEGPGGVPRRLTTSSNRKYADGAYCPQLNGLFYVVEYLSSSSKDPEYGIVMVDADTGAEVVFVSHANFFASPRISQDGQHLIWLQWNYPRMPWDDNKMFVGEIKNKKGNIAITKFFQHGSMMMPSFDQNNELFYVHDSTGWWNLYRVTRRGFEVNLTPESQEVGWPMWKLGRKAYAVNPRVGSNEAVVICGNDLTVVDLLKEKRRIIKTGYTSYSQGVAYSLDGSKVYVVAGDGVRYPGLVEVVVETGETREVSPVSQVQVDAGYLSTARLIQFPTSQGDFAYGYLYMPKNSDYHAPAGSKPPLLVKVHKGPTRAASSVLNMQYQFFTSRGFAVLDVDYRGSTGYGKLYRNKLNEMWGVYDVADVLAGARHLVEEDLVDADMLCIDGVSTAAYTTLSALTIPETLFKAGASFYGVSDPEMLVKNASKVKRNYVETLLGNLDKHKDRYVTRSSLRNHETLEVPTIFFHGTDDEVVPPSQAREMYEMVRNKSIPTALLLFQGEGHGFTRPDTCMKALEAEYCFFAQVFNLTPADLTCDVMIDNLDTWRAES</sequence>
<comment type="caution">
    <text evidence="3">The sequence shown here is derived from an EMBL/GenBank/DDBJ whole genome shotgun (WGS) entry which is preliminary data.</text>
</comment>
<dbReference type="Gene3D" id="3.40.50.1820">
    <property type="entry name" value="alpha/beta hydrolase"/>
    <property type="match status" value="1"/>
</dbReference>